<evidence type="ECO:0000313" key="2">
    <source>
        <dbReference type="EMBL" id="COV57113.1"/>
    </source>
</evidence>
<protein>
    <submittedName>
        <fullName evidence="2">Uncharacterized protein</fullName>
    </submittedName>
</protein>
<evidence type="ECO:0000313" key="3">
    <source>
        <dbReference type="Proteomes" id="UP000038802"/>
    </source>
</evidence>
<organism evidence="2 3">
    <name type="scientific">Mycobacterium tuberculosis</name>
    <dbReference type="NCBI Taxonomy" id="1773"/>
    <lineage>
        <taxon>Bacteria</taxon>
        <taxon>Bacillati</taxon>
        <taxon>Actinomycetota</taxon>
        <taxon>Actinomycetes</taxon>
        <taxon>Mycobacteriales</taxon>
        <taxon>Mycobacteriaceae</taxon>
        <taxon>Mycobacterium</taxon>
        <taxon>Mycobacterium tuberculosis complex</taxon>
    </lineage>
</organism>
<dbReference type="EMBL" id="CSAE01000147">
    <property type="protein sequence ID" value="COV57113.1"/>
    <property type="molecule type" value="Genomic_DNA"/>
</dbReference>
<sequence length="73" mass="7935">MMFCSSPFGLAPTGISHHRSSPRPRRSAHNRSTSNSRGSLMPSERSSSAAPLVESVTSLRLVGDHRAIARAYR</sequence>
<feature type="region of interest" description="Disordered" evidence="1">
    <location>
        <begin position="1"/>
        <end position="54"/>
    </location>
</feature>
<dbReference type="Proteomes" id="UP000038802">
    <property type="component" value="Unassembled WGS sequence"/>
</dbReference>
<reference evidence="3" key="1">
    <citation type="submission" date="2015-03" db="EMBL/GenBank/DDBJ databases">
        <authorList>
            <consortium name="Pathogen Informatics"/>
        </authorList>
    </citation>
    <scope>NUCLEOTIDE SEQUENCE [LARGE SCALE GENOMIC DNA]</scope>
    <source>
        <strain evidence="3">K00500041</strain>
    </source>
</reference>
<gene>
    <name evidence="2" type="ORF">ERS007703_01648</name>
</gene>
<feature type="compositionally biased region" description="Polar residues" evidence="1">
    <location>
        <begin position="33"/>
        <end position="49"/>
    </location>
</feature>
<name>A0A0U0QYF9_MYCTX</name>
<dbReference type="AlphaFoldDB" id="A0A0U0QYF9"/>
<evidence type="ECO:0000256" key="1">
    <source>
        <dbReference type="SAM" id="MobiDB-lite"/>
    </source>
</evidence>
<feature type="compositionally biased region" description="Basic residues" evidence="1">
    <location>
        <begin position="16"/>
        <end position="29"/>
    </location>
</feature>
<proteinExistence type="predicted"/>
<accession>A0A0U0QYF9</accession>